<name>A0A1M5QQC4_9ACTN</name>
<protein>
    <submittedName>
        <fullName evidence="3">Flp pilus assembly protein TadG</fullName>
    </submittedName>
</protein>
<dbReference type="OrthoDB" id="5187898at2"/>
<keyword evidence="1" id="KW-0812">Transmembrane</keyword>
<dbReference type="RefSeq" id="WP_073422277.1">
    <property type="nucleotide sequence ID" value="NZ_FQVX01000005.1"/>
</dbReference>
<evidence type="ECO:0000256" key="1">
    <source>
        <dbReference type="SAM" id="Phobius"/>
    </source>
</evidence>
<feature type="domain" description="Putative Flp pilus-assembly TadG-like N-terminal" evidence="2">
    <location>
        <begin position="22"/>
        <end position="65"/>
    </location>
</feature>
<dbReference type="InterPro" id="IPR028087">
    <property type="entry name" value="Tad_N"/>
</dbReference>
<dbReference type="Proteomes" id="UP000184471">
    <property type="component" value="Unassembled WGS sequence"/>
</dbReference>
<sequence length="341" mass="35925">MRRLITSPFRRLAPRRLAEERGATAVMTAMLLVPLLACGAIAVDVASYYSDRAQLLNAADAAAIAIASDCARGACGDTTTTATTLQTANASVADSFDATLRTPAVTVGTRRVDVTTSADAAHWFAPLLGRDASRVTATSRATWAPTSAGTARFPLVISWCEYVGQMQRDPNGNATIRVNATTDLGSPETCIGPDGVTPVRVGYAVTNGDGSNAACGTTSSIGGWVNQYTGMYTTSYRLPVSCTEAYLGSLIGTTVIVPIWDRVEGVEGSARLHVYAYAAFYLEGYDYINRLDDPALVGRFSRAALPAASGTPATVSRTAPDLTTFDAQYRGAYSVFLEPQG</sequence>
<gene>
    <name evidence="3" type="ORF">SAMN05444351_4136</name>
</gene>
<keyword evidence="1" id="KW-1133">Transmembrane helix</keyword>
<evidence type="ECO:0000259" key="2">
    <source>
        <dbReference type="Pfam" id="PF13400"/>
    </source>
</evidence>
<dbReference type="STRING" id="1070870.SAMN05444351_4136"/>
<dbReference type="Pfam" id="PF13400">
    <property type="entry name" value="Tad"/>
    <property type="match status" value="1"/>
</dbReference>
<keyword evidence="1" id="KW-0472">Membrane</keyword>
<accession>A0A1M5QQC4</accession>
<dbReference type="EMBL" id="FQVX01000005">
    <property type="protein sequence ID" value="SHH16041.1"/>
    <property type="molecule type" value="Genomic_DNA"/>
</dbReference>
<keyword evidence="4" id="KW-1185">Reference proteome</keyword>
<evidence type="ECO:0000313" key="4">
    <source>
        <dbReference type="Proteomes" id="UP000184471"/>
    </source>
</evidence>
<organism evidence="3 4">
    <name type="scientific">Geodermatophilus nigrescens</name>
    <dbReference type="NCBI Taxonomy" id="1070870"/>
    <lineage>
        <taxon>Bacteria</taxon>
        <taxon>Bacillati</taxon>
        <taxon>Actinomycetota</taxon>
        <taxon>Actinomycetes</taxon>
        <taxon>Geodermatophilales</taxon>
        <taxon>Geodermatophilaceae</taxon>
        <taxon>Geodermatophilus</taxon>
    </lineage>
</organism>
<evidence type="ECO:0000313" key="3">
    <source>
        <dbReference type="EMBL" id="SHH16041.1"/>
    </source>
</evidence>
<dbReference type="AlphaFoldDB" id="A0A1M5QQC4"/>
<reference evidence="3 4" key="1">
    <citation type="submission" date="2016-11" db="EMBL/GenBank/DDBJ databases">
        <authorList>
            <person name="Jaros S."/>
            <person name="Januszkiewicz K."/>
            <person name="Wedrychowicz H."/>
        </authorList>
    </citation>
    <scope>NUCLEOTIDE SEQUENCE [LARGE SCALE GENOMIC DNA]</scope>
    <source>
        <strain evidence="3 4">DSM 45408</strain>
    </source>
</reference>
<feature type="transmembrane region" description="Helical" evidence="1">
    <location>
        <begin position="21"/>
        <end position="43"/>
    </location>
</feature>
<proteinExistence type="predicted"/>